<dbReference type="InterPro" id="IPR003439">
    <property type="entry name" value="ABC_transporter-like_ATP-bd"/>
</dbReference>
<name>A0A3A1UVP4_9BACL</name>
<dbReference type="Gene3D" id="1.20.1560.10">
    <property type="entry name" value="ABC transporter type 1, transmembrane domain"/>
    <property type="match status" value="1"/>
</dbReference>
<dbReference type="SUPFAM" id="SSF90123">
    <property type="entry name" value="ABC transporter transmembrane region"/>
    <property type="match status" value="1"/>
</dbReference>
<protein>
    <submittedName>
        <fullName evidence="12">ABC transporter ATP-binding protein</fullName>
    </submittedName>
</protein>
<dbReference type="PANTHER" id="PTHR24221">
    <property type="entry name" value="ATP-BINDING CASSETTE SUB-FAMILY B"/>
    <property type="match status" value="1"/>
</dbReference>
<comment type="subcellular location">
    <subcellularLocation>
        <location evidence="1">Cell membrane</location>
        <topology evidence="1">Multi-pass membrane protein</topology>
    </subcellularLocation>
</comment>
<dbReference type="EMBL" id="QXQA01000006">
    <property type="protein sequence ID" value="RIX52619.1"/>
    <property type="molecule type" value="Genomic_DNA"/>
</dbReference>
<keyword evidence="4 9" id="KW-0812">Transmembrane</keyword>
<dbReference type="InterPro" id="IPR017871">
    <property type="entry name" value="ABC_transporter-like_CS"/>
</dbReference>
<dbReference type="GO" id="GO:0034040">
    <property type="term" value="F:ATPase-coupled lipid transmembrane transporter activity"/>
    <property type="evidence" value="ECO:0007669"/>
    <property type="project" value="TreeGrafter"/>
</dbReference>
<evidence type="ECO:0000313" key="13">
    <source>
        <dbReference type="Proteomes" id="UP000266482"/>
    </source>
</evidence>
<keyword evidence="5" id="KW-0547">Nucleotide-binding</keyword>
<dbReference type="SUPFAM" id="SSF52540">
    <property type="entry name" value="P-loop containing nucleoside triphosphate hydrolases"/>
    <property type="match status" value="1"/>
</dbReference>
<dbReference type="GO" id="GO:0005886">
    <property type="term" value="C:plasma membrane"/>
    <property type="evidence" value="ECO:0007669"/>
    <property type="project" value="UniProtKB-SubCell"/>
</dbReference>
<evidence type="ECO:0000256" key="2">
    <source>
        <dbReference type="ARBA" id="ARBA00022448"/>
    </source>
</evidence>
<dbReference type="PROSITE" id="PS50929">
    <property type="entry name" value="ABC_TM1F"/>
    <property type="match status" value="1"/>
</dbReference>
<dbReference type="AlphaFoldDB" id="A0A3A1UVP4"/>
<dbReference type="InterPro" id="IPR011527">
    <property type="entry name" value="ABC1_TM_dom"/>
</dbReference>
<dbReference type="GO" id="GO:0140359">
    <property type="term" value="F:ABC-type transporter activity"/>
    <property type="evidence" value="ECO:0007669"/>
    <property type="project" value="InterPro"/>
</dbReference>
<evidence type="ECO:0000256" key="4">
    <source>
        <dbReference type="ARBA" id="ARBA00022692"/>
    </source>
</evidence>
<organism evidence="12 13">
    <name type="scientific">Paenibacillus nanensis</name>
    <dbReference type="NCBI Taxonomy" id="393251"/>
    <lineage>
        <taxon>Bacteria</taxon>
        <taxon>Bacillati</taxon>
        <taxon>Bacillota</taxon>
        <taxon>Bacilli</taxon>
        <taxon>Bacillales</taxon>
        <taxon>Paenibacillaceae</taxon>
        <taxon>Paenibacillus</taxon>
    </lineage>
</organism>
<dbReference type="SMART" id="SM00382">
    <property type="entry name" value="AAA"/>
    <property type="match status" value="1"/>
</dbReference>
<evidence type="ECO:0000259" key="11">
    <source>
        <dbReference type="PROSITE" id="PS50929"/>
    </source>
</evidence>
<feature type="transmembrane region" description="Helical" evidence="9">
    <location>
        <begin position="31"/>
        <end position="52"/>
    </location>
</feature>
<dbReference type="OrthoDB" id="9770415at2"/>
<accession>A0A3A1UVP4</accession>
<feature type="transmembrane region" description="Helical" evidence="9">
    <location>
        <begin position="72"/>
        <end position="92"/>
    </location>
</feature>
<feature type="transmembrane region" description="Helical" evidence="9">
    <location>
        <begin position="179"/>
        <end position="196"/>
    </location>
</feature>
<dbReference type="PROSITE" id="PS50893">
    <property type="entry name" value="ABC_TRANSPORTER_2"/>
    <property type="match status" value="1"/>
</dbReference>
<keyword evidence="2" id="KW-0813">Transport</keyword>
<evidence type="ECO:0000259" key="10">
    <source>
        <dbReference type="PROSITE" id="PS50893"/>
    </source>
</evidence>
<keyword evidence="13" id="KW-1185">Reference proteome</keyword>
<comment type="caution">
    <text evidence="12">The sequence shown here is derived from an EMBL/GenBank/DDBJ whole genome shotgun (WGS) entry which is preliminary data.</text>
</comment>
<evidence type="ECO:0000256" key="9">
    <source>
        <dbReference type="SAM" id="Phobius"/>
    </source>
</evidence>
<dbReference type="InterPro" id="IPR003593">
    <property type="entry name" value="AAA+_ATPase"/>
</dbReference>
<evidence type="ECO:0000256" key="8">
    <source>
        <dbReference type="ARBA" id="ARBA00023136"/>
    </source>
</evidence>
<reference evidence="12 13" key="1">
    <citation type="submission" date="2018-09" db="EMBL/GenBank/DDBJ databases">
        <title>Paenibacillus aracenensis nov. sp. isolated from a cave in southern Spain.</title>
        <authorList>
            <person name="Jurado V."/>
            <person name="Gutierrez-Patricio S."/>
            <person name="Gonzalez-Pimentel J.L."/>
            <person name="Miller A.Z."/>
            <person name="Laiz L."/>
            <person name="Saiz-Jimenez C."/>
        </authorList>
    </citation>
    <scope>NUCLEOTIDE SEQUENCE [LARGE SCALE GENOMIC DNA]</scope>
    <source>
        <strain evidence="12 13">DSM 22867</strain>
    </source>
</reference>
<feature type="transmembrane region" description="Helical" evidence="9">
    <location>
        <begin position="153"/>
        <end position="173"/>
    </location>
</feature>
<evidence type="ECO:0000256" key="3">
    <source>
        <dbReference type="ARBA" id="ARBA00022475"/>
    </source>
</evidence>
<evidence type="ECO:0000313" key="12">
    <source>
        <dbReference type="EMBL" id="RIX52619.1"/>
    </source>
</evidence>
<dbReference type="Pfam" id="PF00664">
    <property type="entry name" value="ABC_membrane"/>
    <property type="match status" value="1"/>
</dbReference>
<evidence type="ECO:0000256" key="1">
    <source>
        <dbReference type="ARBA" id="ARBA00004651"/>
    </source>
</evidence>
<dbReference type="Gene3D" id="3.40.50.300">
    <property type="entry name" value="P-loop containing nucleotide triphosphate hydrolases"/>
    <property type="match status" value="1"/>
</dbReference>
<dbReference type="GO" id="GO:0016887">
    <property type="term" value="F:ATP hydrolysis activity"/>
    <property type="evidence" value="ECO:0007669"/>
    <property type="project" value="InterPro"/>
</dbReference>
<dbReference type="Pfam" id="PF00005">
    <property type="entry name" value="ABC_tran"/>
    <property type="match status" value="1"/>
</dbReference>
<dbReference type="Proteomes" id="UP000266482">
    <property type="component" value="Unassembled WGS sequence"/>
</dbReference>
<keyword evidence="8 9" id="KW-0472">Membrane</keyword>
<dbReference type="FunFam" id="3.40.50.300:FF:000221">
    <property type="entry name" value="Multidrug ABC transporter ATP-binding protein"/>
    <property type="match status" value="1"/>
</dbReference>
<dbReference type="RefSeq" id="WP_119599828.1">
    <property type="nucleotide sequence ID" value="NZ_QXQA01000006.1"/>
</dbReference>
<evidence type="ECO:0000256" key="6">
    <source>
        <dbReference type="ARBA" id="ARBA00022840"/>
    </source>
</evidence>
<feature type="transmembrane region" description="Helical" evidence="9">
    <location>
        <begin position="263"/>
        <end position="284"/>
    </location>
</feature>
<gene>
    <name evidence="12" type="ORF">D3P08_11385</name>
</gene>
<dbReference type="InterPro" id="IPR039421">
    <property type="entry name" value="Type_1_exporter"/>
</dbReference>
<feature type="domain" description="ABC transmembrane type-1" evidence="11">
    <location>
        <begin position="39"/>
        <end position="299"/>
    </location>
</feature>
<sequence length="601" mass="67058">MNAVLHFIKEMHRVTGAALYRNLFGMVTSSFLESIGVLLLVPLLGLLGLVSLEVGGGYFAWAAELLQGFSPMTGLCIVLGIYAVTTIGHNLIQRHVTIRSVELQGQFARKLRLDAYRELLQANWPFFLRKRGSDLVNTLTIELSRVLGAINTFLQLVASVIFTVIQIAIAFWLSPSLTLFVLICGSILAFASRRFIRRAKQLGSQTSQHAQNYMAGITDQINGMKDIKSNTMELTRMEWLEELTRNMFREQVDYIKLRMNSQFVYKTSSTLLIAAFILVCFALFQTQGIQLLTITVIFARLWPRFTSIQANLESLSSMIPSCRAVLKFREECVEAAEKSLTGMTETRRLPIRHEIECRNLSFKYDKSDNQYNLKNIHLRIKAHSTTAIAGASGAGKSTLIDLIMGLMYPDEGHIVVDGEPISDRNLLAYRRSISYVPQDPFLFNASIRENMELIAPGATEQEIWEALEFASCAEFVRGLPQGLDTVIGDRGVRLSGGERQRLVLARAIIRKPSILVLDEATSALDAENERNIQEAIDRLKGSMTIIIVAHRLSTLRGADHVFVIGNGQITEQGGFEQLAANQGGYFGRSLQLQTSPHASSF</sequence>
<dbReference type="PROSITE" id="PS00211">
    <property type="entry name" value="ABC_TRANSPORTER_1"/>
    <property type="match status" value="1"/>
</dbReference>
<dbReference type="PANTHER" id="PTHR24221:SF654">
    <property type="entry name" value="ATP-BINDING CASSETTE SUB-FAMILY B MEMBER 6"/>
    <property type="match status" value="1"/>
</dbReference>
<evidence type="ECO:0000256" key="7">
    <source>
        <dbReference type="ARBA" id="ARBA00022989"/>
    </source>
</evidence>
<keyword evidence="3" id="KW-1003">Cell membrane</keyword>
<dbReference type="InterPro" id="IPR027417">
    <property type="entry name" value="P-loop_NTPase"/>
</dbReference>
<dbReference type="GO" id="GO:0005524">
    <property type="term" value="F:ATP binding"/>
    <property type="evidence" value="ECO:0007669"/>
    <property type="project" value="UniProtKB-KW"/>
</dbReference>
<feature type="domain" description="ABC transporter" evidence="10">
    <location>
        <begin position="355"/>
        <end position="591"/>
    </location>
</feature>
<evidence type="ECO:0000256" key="5">
    <source>
        <dbReference type="ARBA" id="ARBA00022741"/>
    </source>
</evidence>
<proteinExistence type="predicted"/>
<keyword evidence="7 9" id="KW-1133">Transmembrane helix</keyword>
<keyword evidence="6 12" id="KW-0067">ATP-binding</keyword>
<dbReference type="InterPro" id="IPR036640">
    <property type="entry name" value="ABC1_TM_sf"/>
</dbReference>